<dbReference type="Proteomes" id="UP000023152">
    <property type="component" value="Unassembled WGS sequence"/>
</dbReference>
<name>X6MYK7_RETFI</name>
<evidence type="ECO:0000256" key="1">
    <source>
        <dbReference type="ARBA" id="ARBA00022801"/>
    </source>
</evidence>
<keyword evidence="1 3" id="KW-0378">Hydrolase</keyword>
<dbReference type="Pfam" id="PF05116">
    <property type="entry name" value="S6PP"/>
    <property type="match status" value="2"/>
</dbReference>
<dbReference type="GO" id="GO:0016787">
    <property type="term" value="F:hydrolase activity"/>
    <property type="evidence" value="ECO:0007669"/>
    <property type="project" value="UniProtKB-KW"/>
</dbReference>
<gene>
    <name evidence="3" type="ORF">RFI_18373</name>
</gene>
<feature type="domain" description="Sucrose phosphatase-like" evidence="2">
    <location>
        <begin position="27"/>
        <end position="132"/>
    </location>
</feature>
<dbReference type="PANTHER" id="PTHR46521">
    <property type="entry name" value="SUCROSE-PHOSPHATASE 2-RELATED"/>
    <property type="match status" value="1"/>
</dbReference>
<dbReference type="SFLD" id="SFLDS00003">
    <property type="entry name" value="Haloacid_Dehalogenase"/>
    <property type="match status" value="1"/>
</dbReference>
<dbReference type="InterPro" id="IPR023214">
    <property type="entry name" value="HAD_sf"/>
</dbReference>
<dbReference type="PANTHER" id="PTHR46521:SF4">
    <property type="entry name" value="SUCROSE-PHOSPHATASE 2-RELATED"/>
    <property type="match status" value="1"/>
</dbReference>
<evidence type="ECO:0000313" key="4">
    <source>
        <dbReference type="Proteomes" id="UP000023152"/>
    </source>
</evidence>
<protein>
    <submittedName>
        <fullName evidence="3">Sucrose-phosphatase-like HAD superfamily hydrolase</fullName>
    </submittedName>
</protein>
<keyword evidence="4" id="KW-1185">Reference proteome</keyword>
<comment type="caution">
    <text evidence="3">The sequence shown here is derived from an EMBL/GenBank/DDBJ whole genome shotgun (WGS) entry which is preliminary data.</text>
</comment>
<dbReference type="OrthoDB" id="531008at2759"/>
<proteinExistence type="predicted"/>
<evidence type="ECO:0000259" key="2">
    <source>
        <dbReference type="Pfam" id="PF05116"/>
    </source>
</evidence>
<reference evidence="3 4" key="1">
    <citation type="journal article" date="2013" name="Curr. Biol.">
        <title>The Genome of the Foraminiferan Reticulomyxa filosa.</title>
        <authorList>
            <person name="Glockner G."/>
            <person name="Hulsmann N."/>
            <person name="Schleicher M."/>
            <person name="Noegel A.A."/>
            <person name="Eichinger L."/>
            <person name="Gallinger C."/>
            <person name="Pawlowski J."/>
            <person name="Sierra R."/>
            <person name="Euteneuer U."/>
            <person name="Pillet L."/>
            <person name="Moustafa A."/>
            <person name="Platzer M."/>
            <person name="Groth M."/>
            <person name="Szafranski K."/>
            <person name="Schliwa M."/>
        </authorList>
    </citation>
    <scope>NUCLEOTIDE SEQUENCE [LARGE SCALE GENOMIC DNA]</scope>
</reference>
<organism evidence="3 4">
    <name type="scientific">Reticulomyxa filosa</name>
    <dbReference type="NCBI Taxonomy" id="46433"/>
    <lineage>
        <taxon>Eukaryota</taxon>
        <taxon>Sar</taxon>
        <taxon>Rhizaria</taxon>
        <taxon>Retaria</taxon>
        <taxon>Foraminifera</taxon>
        <taxon>Monothalamids</taxon>
        <taxon>Reticulomyxidae</taxon>
        <taxon>Reticulomyxa</taxon>
    </lineage>
</organism>
<dbReference type="InterPro" id="IPR006380">
    <property type="entry name" value="SPP-like_dom"/>
</dbReference>
<dbReference type="InterPro" id="IPR051518">
    <property type="entry name" value="Sucrose_Phosphatase"/>
</dbReference>
<dbReference type="SFLD" id="SFLDG01140">
    <property type="entry name" value="C2.B:_Phosphomannomutase_and_P"/>
    <property type="match status" value="1"/>
</dbReference>
<dbReference type="AlphaFoldDB" id="X6MYK7"/>
<dbReference type="InterPro" id="IPR036412">
    <property type="entry name" value="HAD-like_sf"/>
</dbReference>
<dbReference type="OMA" id="WRYLDIL"/>
<evidence type="ECO:0000313" key="3">
    <source>
        <dbReference type="EMBL" id="ETO18871.1"/>
    </source>
</evidence>
<sequence>MKSRLTKYGETKLDEVHHTFPLKLPPKLVLVTDLDFTLFGISPNETLEQAQSYLREFNKLWCSKYAPNNCVLIYATGRSLPKYETALNEYTELLKPDILICKDGVDIHWFNKHLAQLVQAQSTRQIDLDFDDEMEHHEFEWFDRSWEATLKQGWDQEFAESLHHEWKKTHKMPELPPGSNYLEQFRVAVMTFSMEEAMEAKDFFIKRVEEYNRQIETELSFEKKKRKKYAMNPSERKNSKKHRMEIHAFYCIERSTSHWWAALCPARAGKGCAVDWVRQRLHCETGENFIVCGDSGNDISMLSLPKYHAVIVKNCSRELQDYYEAHGELKGKYIYLANKNITCGVMEGLEYFSTRISQDWGIDQ</sequence>
<dbReference type="Gene3D" id="3.40.50.1000">
    <property type="entry name" value="HAD superfamily/HAD-like"/>
    <property type="match status" value="2"/>
</dbReference>
<feature type="domain" description="Sucrose phosphatase-like" evidence="2">
    <location>
        <begin position="263"/>
        <end position="352"/>
    </location>
</feature>
<dbReference type="SUPFAM" id="SSF56784">
    <property type="entry name" value="HAD-like"/>
    <property type="match status" value="1"/>
</dbReference>
<dbReference type="SFLD" id="SFLDG01141">
    <property type="entry name" value="C2.B.1:_Sucrose_Phosphatase_Li"/>
    <property type="match status" value="1"/>
</dbReference>
<dbReference type="EMBL" id="ASPP01014305">
    <property type="protein sequence ID" value="ETO18871.1"/>
    <property type="molecule type" value="Genomic_DNA"/>
</dbReference>
<accession>X6MYK7</accession>